<keyword evidence="2" id="KW-1185">Reference proteome</keyword>
<organism evidence="1 2">
    <name type="scientific">Stakelama tenebrarum</name>
    <dbReference type="NCBI Taxonomy" id="2711215"/>
    <lineage>
        <taxon>Bacteria</taxon>
        <taxon>Pseudomonadati</taxon>
        <taxon>Pseudomonadota</taxon>
        <taxon>Alphaproteobacteria</taxon>
        <taxon>Sphingomonadales</taxon>
        <taxon>Sphingomonadaceae</taxon>
        <taxon>Stakelama</taxon>
    </lineage>
</organism>
<dbReference type="AlphaFoldDB" id="A0A6G6Y6G5"/>
<dbReference type="EMBL" id="CP049109">
    <property type="protein sequence ID" value="QIG80387.1"/>
    <property type="molecule type" value="Genomic_DNA"/>
</dbReference>
<name>A0A6G6Y6G5_9SPHN</name>
<dbReference type="Proteomes" id="UP000501568">
    <property type="component" value="Chromosome"/>
</dbReference>
<gene>
    <name evidence="1" type="ORF">G5C33_11770</name>
</gene>
<accession>A0A6G6Y6G5</accession>
<reference evidence="1 2" key="1">
    <citation type="submission" date="2020-02" db="EMBL/GenBank/DDBJ databases">
        <authorList>
            <person name="Zheng R.K."/>
            <person name="Sun C.M."/>
        </authorList>
    </citation>
    <scope>NUCLEOTIDE SEQUENCE [LARGE SCALE GENOMIC DNA]</scope>
    <source>
        <strain evidence="2">zrk23</strain>
    </source>
</reference>
<evidence type="ECO:0000313" key="1">
    <source>
        <dbReference type="EMBL" id="QIG80387.1"/>
    </source>
</evidence>
<protein>
    <submittedName>
        <fullName evidence="1">Uncharacterized protein</fullName>
    </submittedName>
</protein>
<dbReference type="KEGG" id="spzr:G5C33_11770"/>
<proteinExistence type="predicted"/>
<dbReference type="RefSeq" id="WP_165327394.1">
    <property type="nucleotide sequence ID" value="NZ_CP049109.1"/>
</dbReference>
<evidence type="ECO:0000313" key="2">
    <source>
        <dbReference type="Proteomes" id="UP000501568"/>
    </source>
</evidence>
<sequence length="118" mass="12904">MTYQPLRFDFSDDFTTTENGSDALDYIVDPPSISATNENGDGSLVARVFAAWGQASATISLLSNRYQRQWPGAIAALNDHKGTLEVTWRDEQSRILFEGAIMGAWERSGEHAGAHALA</sequence>